<dbReference type="SMART" id="SM00387">
    <property type="entry name" value="HATPase_c"/>
    <property type="match status" value="1"/>
</dbReference>
<dbReference type="SMART" id="SM00086">
    <property type="entry name" value="PAC"/>
    <property type="match status" value="1"/>
</dbReference>
<dbReference type="InterPro" id="IPR001610">
    <property type="entry name" value="PAC"/>
</dbReference>
<dbReference type="PRINTS" id="PR00344">
    <property type="entry name" value="BCTRLSENSOR"/>
</dbReference>
<dbReference type="EMBL" id="JACPSX010000058">
    <property type="protein sequence ID" value="MBI3014136.1"/>
    <property type="molecule type" value="Genomic_DNA"/>
</dbReference>
<feature type="transmembrane region" description="Helical" evidence="11">
    <location>
        <begin position="12"/>
        <end position="36"/>
    </location>
</feature>
<dbReference type="CDD" id="cd06225">
    <property type="entry name" value="HAMP"/>
    <property type="match status" value="1"/>
</dbReference>
<evidence type="ECO:0000259" key="12">
    <source>
        <dbReference type="PROSITE" id="PS50109"/>
    </source>
</evidence>
<dbReference type="InterPro" id="IPR000700">
    <property type="entry name" value="PAS-assoc_C"/>
</dbReference>
<dbReference type="InterPro" id="IPR003660">
    <property type="entry name" value="HAMP_dom"/>
</dbReference>
<reference evidence="16" key="1">
    <citation type="submission" date="2020-07" db="EMBL/GenBank/DDBJ databases">
        <title>Huge and variable diversity of episymbiotic CPR bacteria and DPANN archaea in groundwater ecosystems.</title>
        <authorList>
            <person name="He C.Y."/>
            <person name="Keren R."/>
            <person name="Whittaker M."/>
            <person name="Farag I.F."/>
            <person name="Doudna J."/>
            <person name="Cate J.H.D."/>
            <person name="Banfield J.F."/>
        </authorList>
    </citation>
    <scope>NUCLEOTIDE SEQUENCE</scope>
    <source>
        <strain evidence="16">NC_groundwater_717_Ag_S-0.2um_59_8</strain>
    </source>
</reference>
<dbReference type="InterPro" id="IPR036097">
    <property type="entry name" value="HisK_dim/P_sf"/>
</dbReference>
<comment type="catalytic activity">
    <reaction evidence="1">
        <text>ATP + protein L-histidine = ADP + protein N-phospho-L-histidine.</text>
        <dbReference type="EC" id="2.7.13.3"/>
    </reaction>
</comment>
<evidence type="ECO:0000256" key="9">
    <source>
        <dbReference type="ARBA" id="ARBA00023012"/>
    </source>
</evidence>
<dbReference type="NCBIfam" id="TIGR00229">
    <property type="entry name" value="sensory_box"/>
    <property type="match status" value="1"/>
</dbReference>
<evidence type="ECO:0000313" key="17">
    <source>
        <dbReference type="Proteomes" id="UP000741360"/>
    </source>
</evidence>
<dbReference type="InterPro" id="IPR005467">
    <property type="entry name" value="His_kinase_dom"/>
</dbReference>
<dbReference type="InterPro" id="IPR013656">
    <property type="entry name" value="PAS_4"/>
</dbReference>
<dbReference type="SUPFAM" id="SSF158472">
    <property type="entry name" value="HAMP domain-like"/>
    <property type="match status" value="1"/>
</dbReference>
<organism evidence="16 17">
    <name type="scientific">Tectimicrobiota bacterium</name>
    <dbReference type="NCBI Taxonomy" id="2528274"/>
    <lineage>
        <taxon>Bacteria</taxon>
        <taxon>Pseudomonadati</taxon>
        <taxon>Nitrospinota/Tectimicrobiota group</taxon>
        <taxon>Candidatus Tectimicrobiota</taxon>
    </lineage>
</organism>
<dbReference type="CDD" id="cd00130">
    <property type="entry name" value="PAS"/>
    <property type="match status" value="1"/>
</dbReference>
<dbReference type="CDD" id="cd00082">
    <property type="entry name" value="HisKA"/>
    <property type="match status" value="1"/>
</dbReference>
<dbReference type="Pfam" id="PF08448">
    <property type="entry name" value="PAS_4"/>
    <property type="match status" value="1"/>
</dbReference>
<evidence type="ECO:0000256" key="11">
    <source>
        <dbReference type="SAM" id="Phobius"/>
    </source>
</evidence>
<dbReference type="PROSITE" id="PS50109">
    <property type="entry name" value="HIS_KIN"/>
    <property type="match status" value="1"/>
</dbReference>
<evidence type="ECO:0000256" key="6">
    <source>
        <dbReference type="ARBA" id="ARBA00022741"/>
    </source>
</evidence>
<name>A0A932GN05_UNCTE</name>
<keyword evidence="9" id="KW-0902">Two-component regulatory system</keyword>
<dbReference type="SMART" id="SM00091">
    <property type="entry name" value="PAS"/>
    <property type="match status" value="1"/>
</dbReference>
<dbReference type="Gene3D" id="3.30.565.10">
    <property type="entry name" value="Histidine kinase-like ATPase, C-terminal domain"/>
    <property type="match status" value="1"/>
</dbReference>
<dbReference type="SMART" id="SM00304">
    <property type="entry name" value="HAMP"/>
    <property type="match status" value="1"/>
</dbReference>
<dbReference type="InterPro" id="IPR036890">
    <property type="entry name" value="HATPase_C_sf"/>
</dbReference>
<dbReference type="InterPro" id="IPR003661">
    <property type="entry name" value="HisK_dim/P_dom"/>
</dbReference>
<dbReference type="Proteomes" id="UP000741360">
    <property type="component" value="Unassembled WGS sequence"/>
</dbReference>
<keyword evidence="10" id="KW-0175">Coiled coil</keyword>
<dbReference type="PROSITE" id="PS50112">
    <property type="entry name" value="PAS"/>
    <property type="match status" value="1"/>
</dbReference>
<gene>
    <name evidence="16" type="ORF">HYY65_03505</name>
</gene>
<dbReference type="PROSITE" id="PS50885">
    <property type="entry name" value="HAMP"/>
    <property type="match status" value="1"/>
</dbReference>
<dbReference type="PANTHER" id="PTHR43065:SF10">
    <property type="entry name" value="PEROXIDE STRESS-ACTIVATED HISTIDINE KINASE MAK3"/>
    <property type="match status" value="1"/>
</dbReference>
<evidence type="ECO:0000313" key="16">
    <source>
        <dbReference type="EMBL" id="MBI3014136.1"/>
    </source>
</evidence>
<protein>
    <recommendedName>
        <fullName evidence="3">histidine kinase</fullName>
        <ecNumber evidence="3">2.7.13.3</ecNumber>
    </recommendedName>
</protein>
<dbReference type="Pfam" id="PF02518">
    <property type="entry name" value="HATPase_c"/>
    <property type="match status" value="1"/>
</dbReference>
<keyword evidence="4" id="KW-0597">Phosphoprotein</keyword>
<keyword evidence="8" id="KW-0067">ATP-binding</keyword>
<dbReference type="Gene3D" id="3.30.450.20">
    <property type="entry name" value="PAS domain"/>
    <property type="match status" value="1"/>
</dbReference>
<dbReference type="Gene3D" id="1.10.287.130">
    <property type="match status" value="1"/>
</dbReference>
<dbReference type="SUPFAM" id="SSF55874">
    <property type="entry name" value="ATPase domain of HSP90 chaperone/DNA topoisomerase II/histidine kinase"/>
    <property type="match status" value="1"/>
</dbReference>
<dbReference type="PANTHER" id="PTHR43065">
    <property type="entry name" value="SENSOR HISTIDINE KINASE"/>
    <property type="match status" value="1"/>
</dbReference>
<dbReference type="SUPFAM" id="SSF55785">
    <property type="entry name" value="PYP-like sensor domain (PAS domain)"/>
    <property type="match status" value="1"/>
</dbReference>
<dbReference type="SMART" id="SM00388">
    <property type="entry name" value="HisKA"/>
    <property type="match status" value="1"/>
</dbReference>
<evidence type="ECO:0000256" key="2">
    <source>
        <dbReference type="ARBA" id="ARBA00004370"/>
    </source>
</evidence>
<dbReference type="Pfam" id="PF00672">
    <property type="entry name" value="HAMP"/>
    <property type="match status" value="1"/>
</dbReference>
<dbReference type="AlphaFoldDB" id="A0A932GN05"/>
<comment type="subcellular location">
    <subcellularLocation>
        <location evidence="2">Membrane</location>
    </subcellularLocation>
</comment>
<sequence>MGFLQRFSQNSLKFQVTATITGLILFISFGLFFMYVANEFAQLRRSARQEAERLAGIVAQAALPHLVRRDYALLQDLVRGFSKDPAVQSMWVADERGLVLAHSEPDFFGEPLGPVVQGPPFSENRVLIREDLRKNLLHVEFPMVLAGNRWGTVGMEYSTASLQETLGILGGEALLVTGLFVLVGFWLGAVFSKRITAPVSELTRAASALEAGDFNIEVQVEAENEVGVLQHHFARMARALAESQRELQEKNEALNTLNQELAGRVREATAELSRTMEYLSFILKSARDAIITTDRAGSVQTLNRAAEELLDVGREDPRGKPVAELLGKSKEVSEALSQVVDKDQTREIETRIRDRRGEERLLNSTISPLKSDAGDLLGAVVIASDLTEKKHYQEELMRSEKLASVGELAAGVAHEINNIIMVILGFADLLLRQTGPDHPSTQDLKMIEKEAKRGRDIVQRLLRFARPQPLKLAWTDLESILENTVSLLSHQIRKSGIRVEKDYDPRVSAIVCDRGQLEMVFTNIALNAIQVLGDEGILRIKTGAKGADRVEVMISDNGPGIQPEHMGKIFDPFFTTKEPGQGTGLGLSVAYRIVHEHGGIIRVRSRPGQGTDFFIELPVGSEREGAQALPTSGDFGEKR</sequence>
<feature type="domain" description="PAC" evidence="14">
    <location>
        <begin position="346"/>
        <end position="398"/>
    </location>
</feature>
<evidence type="ECO:0000256" key="1">
    <source>
        <dbReference type="ARBA" id="ARBA00000085"/>
    </source>
</evidence>
<proteinExistence type="predicted"/>
<dbReference type="InterPro" id="IPR004358">
    <property type="entry name" value="Sig_transdc_His_kin-like_C"/>
</dbReference>
<feature type="domain" description="Histidine kinase" evidence="12">
    <location>
        <begin position="411"/>
        <end position="621"/>
    </location>
</feature>
<dbReference type="Pfam" id="PF00512">
    <property type="entry name" value="HisKA"/>
    <property type="match status" value="1"/>
</dbReference>
<keyword evidence="5" id="KW-0808">Transferase</keyword>
<feature type="coiled-coil region" evidence="10">
    <location>
        <begin position="233"/>
        <end position="271"/>
    </location>
</feature>
<keyword evidence="6" id="KW-0547">Nucleotide-binding</keyword>
<evidence type="ECO:0000256" key="10">
    <source>
        <dbReference type="SAM" id="Coils"/>
    </source>
</evidence>
<evidence type="ECO:0000256" key="8">
    <source>
        <dbReference type="ARBA" id="ARBA00022840"/>
    </source>
</evidence>
<dbReference type="InterPro" id="IPR000014">
    <property type="entry name" value="PAS"/>
</dbReference>
<keyword evidence="11" id="KW-0812">Transmembrane</keyword>
<dbReference type="SUPFAM" id="SSF47384">
    <property type="entry name" value="Homodimeric domain of signal transducing histidine kinase"/>
    <property type="match status" value="1"/>
</dbReference>
<dbReference type="GO" id="GO:0005524">
    <property type="term" value="F:ATP binding"/>
    <property type="evidence" value="ECO:0007669"/>
    <property type="project" value="UniProtKB-KW"/>
</dbReference>
<feature type="domain" description="HAMP" evidence="15">
    <location>
        <begin position="193"/>
        <end position="245"/>
    </location>
</feature>
<dbReference type="GO" id="GO:0016020">
    <property type="term" value="C:membrane"/>
    <property type="evidence" value="ECO:0007669"/>
    <property type="project" value="UniProtKB-SubCell"/>
</dbReference>
<feature type="transmembrane region" description="Helical" evidence="11">
    <location>
        <begin position="173"/>
        <end position="191"/>
    </location>
</feature>
<evidence type="ECO:0000259" key="14">
    <source>
        <dbReference type="PROSITE" id="PS50113"/>
    </source>
</evidence>
<feature type="domain" description="PAS" evidence="13">
    <location>
        <begin position="275"/>
        <end position="326"/>
    </location>
</feature>
<accession>A0A932GN05</accession>
<dbReference type="Gene3D" id="6.10.340.10">
    <property type="match status" value="1"/>
</dbReference>
<dbReference type="EC" id="2.7.13.3" evidence="3"/>
<evidence type="ECO:0000259" key="13">
    <source>
        <dbReference type="PROSITE" id="PS50112"/>
    </source>
</evidence>
<comment type="caution">
    <text evidence="16">The sequence shown here is derived from an EMBL/GenBank/DDBJ whole genome shotgun (WGS) entry which is preliminary data.</text>
</comment>
<dbReference type="InterPro" id="IPR035965">
    <property type="entry name" value="PAS-like_dom_sf"/>
</dbReference>
<dbReference type="PROSITE" id="PS50113">
    <property type="entry name" value="PAC"/>
    <property type="match status" value="1"/>
</dbReference>
<keyword evidence="7" id="KW-0418">Kinase</keyword>
<evidence type="ECO:0000256" key="3">
    <source>
        <dbReference type="ARBA" id="ARBA00012438"/>
    </source>
</evidence>
<dbReference type="GO" id="GO:0000155">
    <property type="term" value="F:phosphorelay sensor kinase activity"/>
    <property type="evidence" value="ECO:0007669"/>
    <property type="project" value="InterPro"/>
</dbReference>
<evidence type="ECO:0000256" key="5">
    <source>
        <dbReference type="ARBA" id="ARBA00022679"/>
    </source>
</evidence>
<evidence type="ECO:0000256" key="7">
    <source>
        <dbReference type="ARBA" id="ARBA00022777"/>
    </source>
</evidence>
<dbReference type="InterPro" id="IPR003594">
    <property type="entry name" value="HATPase_dom"/>
</dbReference>
<keyword evidence="11" id="KW-0472">Membrane</keyword>
<keyword evidence="11" id="KW-1133">Transmembrane helix</keyword>
<evidence type="ECO:0000256" key="4">
    <source>
        <dbReference type="ARBA" id="ARBA00022553"/>
    </source>
</evidence>
<evidence type="ECO:0000259" key="15">
    <source>
        <dbReference type="PROSITE" id="PS50885"/>
    </source>
</evidence>